<feature type="compositionally biased region" description="Basic residues" evidence="1">
    <location>
        <begin position="83"/>
        <end position="97"/>
    </location>
</feature>
<reference evidence="2" key="1">
    <citation type="submission" date="2020-02" db="EMBL/GenBank/DDBJ databases">
        <authorList>
            <person name="Meier V. D."/>
        </authorList>
    </citation>
    <scope>NUCLEOTIDE SEQUENCE</scope>
    <source>
        <strain evidence="2">AVDCRST_MAG89</strain>
    </source>
</reference>
<gene>
    <name evidence="2" type="ORF">AVDCRST_MAG89-1190</name>
</gene>
<organism evidence="2">
    <name type="scientific">uncultured Gemmatimonadota bacterium</name>
    <dbReference type="NCBI Taxonomy" id="203437"/>
    <lineage>
        <taxon>Bacteria</taxon>
        <taxon>Pseudomonadati</taxon>
        <taxon>Gemmatimonadota</taxon>
        <taxon>environmental samples</taxon>
    </lineage>
</organism>
<dbReference type="EMBL" id="CADCTV010000263">
    <property type="protein sequence ID" value="CAA9312167.1"/>
    <property type="molecule type" value="Genomic_DNA"/>
</dbReference>
<sequence length="109" mass="12513">MRGERLERHRSGRARRAGKWLPARLLLAHRRGCIHILLATRSGPTPPQPLSIGRAIPRRHAPHRRACRLPASPVHRRVLRHAQCRGRRRARRGHGARPRGPGRGPLRHR</sequence>
<name>A0A6J4KR10_9BACT</name>
<evidence type="ECO:0000256" key="1">
    <source>
        <dbReference type="SAM" id="MobiDB-lite"/>
    </source>
</evidence>
<evidence type="ECO:0000313" key="2">
    <source>
        <dbReference type="EMBL" id="CAA9312167.1"/>
    </source>
</evidence>
<accession>A0A6J4KR10</accession>
<feature type="region of interest" description="Disordered" evidence="1">
    <location>
        <begin position="83"/>
        <end position="109"/>
    </location>
</feature>
<protein>
    <submittedName>
        <fullName evidence="2">Uncharacterized protein</fullName>
    </submittedName>
</protein>
<dbReference type="AlphaFoldDB" id="A0A6J4KR10"/>
<proteinExistence type="predicted"/>